<dbReference type="RefSeq" id="WP_183345912.1">
    <property type="nucleotide sequence ID" value="NZ_BLXY01000001.1"/>
</dbReference>
<sequence length="159" mass="17411">MTSNSKRSPLQHAPWLDIARQEVGQKEIVGHEDNPRILAYHATTTLKATDDETPWCSSFVNWCLKQAGIKGTDSAAAKSWVHWGIPSGPVPGAITVICSSKATDRSFSTSGAHVGFLIKETATHFKLLGGNQSNTVKESSFPKKTWTLLGLRWPENSHQ</sequence>
<evidence type="ECO:0000313" key="1">
    <source>
        <dbReference type="EMBL" id="GFO63188.1"/>
    </source>
</evidence>
<dbReference type="EMBL" id="BLXY01000001">
    <property type="protein sequence ID" value="GFO63188.1"/>
    <property type="molecule type" value="Genomic_DNA"/>
</dbReference>
<organism evidence="1 2">
    <name type="scientific">Geomonas paludis</name>
    <dbReference type="NCBI Taxonomy" id="2740185"/>
    <lineage>
        <taxon>Bacteria</taxon>
        <taxon>Pseudomonadati</taxon>
        <taxon>Thermodesulfobacteriota</taxon>
        <taxon>Desulfuromonadia</taxon>
        <taxon>Geobacterales</taxon>
        <taxon>Geobacteraceae</taxon>
        <taxon>Geomonas</taxon>
    </lineage>
</organism>
<dbReference type="NCBIfam" id="TIGR02594">
    <property type="entry name" value="TIGR02594 family protein"/>
    <property type="match status" value="1"/>
</dbReference>
<accession>A0A6V8MSS3</accession>
<evidence type="ECO:0008006" key="3">
    <source>
        <dbReference type="Google" id="ProtNLM"/>
    </source>
</evidence>
<evidence type="ECO:0000313" key="2">
    <source>
        <dbReference type="Proteomes" id="UP000568888"/>
    </source>
</evidence>
<dbReference type="InterPro" id="IPR013423">
    <property type="entry name" value="CHP02594"/>
</dbReference>
<comment type="caution">
    <text evidence="1">The sequence shown here is derived from an EMBL/GenBank/DDBJ whole genome shotgun (WGS) entry which is preliminary data.</text>
</comment>
<reference evidence="2" key="1">
    <citation type="submission" date="2020-06" db="EMBL/GenBank/DDBJ databases">
        <title>Draft genomic sequecing of Geomonas sp. Red736.</title>
        <authorList>
            <person name="Itoh H."/>
            <person name="Xu Z.X."/>
            <person name="Ushijima N."/>
            <person name="Masuda Y."/>
            <person name="Shiratori Y."/>
            <person name="Senoo K."/>
        </authorList>
    </citation>
    <scope>NUCLEOTIDE SEQUENCE [LARGE SCALE GENOMIC DNA]</scope>
    <source>
        <strain evidence="2">Red736</strain>
    </source>
</reference>
<proteinExistence type="predicted"/>
<protein>
    <recommendedName>
        <fullName evidence="3">Peptidase C51 domain-containing protein</fullName>
    </recommendedName>
</protein>
<name>A0A6V8MSS3_9BACT</name>
<dbReference type="AlphaFoldDB" id="A0A6V8MSS3"/>
<gene>
    <name evidence="1" type="ORF">GMPD_11070</name>
</gene>
<dbReference type="Proteomes" id="UP000568888">
    <property type="component" value="Unassembled WGS sequence"/>
</dbReference>